<dbReference type="InterPro" id="IPR036465">
    <property type="entry name" value="vWFA_dom_sf"/>
</dbReference>
<keyword evidence="6" id="KW-1185">Reference proteome</keyword>
<protein>
    <submittedName>
        <fullName evidence="3">von Willebrand factor type A domain-containing protein</fullName>
    </submittedName>
    <submittedName>
        <fullName evidence="4">von_Willebrand factor type A domain-containing protein</fullName>
    </submittedName>
</protein>
<organism evidence="3">
    <name type="scientific">Hexamita inflata</name>
    <dbReference type="NCBI Taxonomy" id="28002"/>
    <lineage>
        <taxon>Eukaryota</taxon>
        <taxon>Metamonada</taxon>
        <taxon>Diplomonadida</taxon>
        <taxon>Hexamitidae</taxon>
        <taxon>Hexamitinae</taxon>
        <taxon>Hexamita</taxon>
    </lineage>
</organism>
<dbReference type="EMBL" id="CAXDID020000016">
    <property type="protein sequence ID" value="CAL5983665.1"/>
    <property type="molecule type" value="Genomic_DNA"/>
</dbReference>
<evidence type="ECO:0000313" key="3">
    <source>
        <dbReference type="EMBL" id="CAI9960350.1"/>
    </source>
</evidence>
<evidence type="ECO:0000313" key="4">
    <source>
        <dbReference type="EMBL" id="CAL5983665.1"/>
    </source>
</evidence>
<dbReference type="InterPro" id="IPR002035">
    <property type="entry name" value="VWF_A"/>
</dbReference>
<reference evidence="3" key="1">
    <citation type="submission" date="2023-06" db="EMBL/GenBank/DDBJ databases">
        <authorList>
            <person name="Kurt Z."/>
        </authorList>
    </citation>
    <scope>NUCLEOTIDE SEQUENCE</scope>
</reference>
<evidence type="ECO:0000313" key="6">
    <source>
        <dbReference type="Proteomes" id="UP001642409"/>
    </source>
</evidence>
<dbReference type="CDD" id="cd00198">
    <property type="entry name" value="vWFA"/>
    <property type="match status" value="1"/>
</dbReference>
<accession>A0AA86R032</accession>
<dbReference type="PROSITE" id="PS50234">
    <property type="entry name" value="VWFA"/>
    <property type="match status" value="1"/>
</dbReference>
<dbReference type="Gene3D" id="3.40.50.410">
    <property type="entry name" value="von Willebrand factor, type A domain"/>
    <property type="match status" value="1"/>
</dbReference>
<dbReference type="EMBL" id="CATOUU010000108">
    <property type="protein sequence ID" value="CAI9916510.1"/>
    <property type="molecule type" value="Genomic_DNA"/>
</dbReference>
<feature type="domain" description="VWFA" evidence="1">
    <location>
        <begin position="44"/>
        <end position="185"/>
    </location>
</feature>
<dbReference type="EMBL" id="CAXDID020000053">
    <property type="protein sequence ID" value="CAL6005958.1"/>
    <property type="molecule type" value="Genomic_DNA"/>
</dbReference>
<sequence length="248" mass="28278">MSSKIVKLIATLAIMYNIYKFLKLASRKIQIFSALKKITKDTVEVVAILDKSGSMRHLINDTIGGFNTYLQELQKQENQVNVTLIQFNGKCHIKYEHQPVKRCKKLTKRSYQPYGSTALNDSLGKAITNMQTYLQQISKDKQPSKISFFVSTDGAENSSRRYTQEQIRKLVESCTEEKWEFLFAGANIDPQQAGQALGFQKENIAFVENDGIGQQAMFQAMAQKQSGKFKISSMQDIYTENSKQIRMK</sequence>
<evidence type="ECO:0000313" key="5">
    <source>
        <dbReference type="EMBL" id="CAL6005958.1"/>
    </source>
</evidence>
<name>A0AA86R032_9EUKA</name>
<dbReference type="EMBL" id="CATOUU010000931">
    <property type="protein sequence ID" value="CAI9960350.1"/>
    <property type="molecule type" value="Genomic_DNA"/>
</dbReference>
<dbReference type="Proteomes" id="UP001642409">
    <property type="component" value="Unassembled WGS sequence"/>
</dbReference>
<comment type="caution">
    <text evidence="3">The sequence shown here is derived from an EMBL/GenBank/DDBJ whole genome shotgun (WGS) entry which is preliminary data.</text>
</comment>
<gene>
    <name evidence="5" type="ORF">HINF_LOCUS19884</name>
    <name evidence="2" type="ORF">HINF_LOCUS4155</name>
    <name evidence="3" type="ORF">HINF_LOCUS47995</name>
    <name evidence="4" type="ORF">HINF_LOCUS7729</name>
</gene>
<reference evidence="4 6" key="2">
    <citation type="submission" date="2024-07" db="EMBL/GenBank/DDBJ databases">
        <authorList>
            <person name="Akdeniz Z."/>
        </authorList>
    </citation>
    <scope>NUCLEOTIDE SEQUENCE [LARGE SCALE GENOMIC DNA]</scope>
</reference>
<evidence type="ECO:0000259" key="1">
    <source>
        <dbReference type="PROSITE" id="PS50234"/>
    </source>
</evidence>
<dbReference type="Pfam" id="PF00092">
    <property type="entry name" value="VWA"/>
    <property type="match status" value="1"/>
</dbReference>
<dbReference type="AlphaFoldDB" id="A0AA86R032"/>
<evidence type="ECO:0000313" key="2">
    <source>
        <dbReference type="EMBL" id="CAI9916510.1"/>
    </source>
</evidence>
<proteinExistence type="predicted"/>
<dbReference type="SUPFAM" id="SSF53300">
    <property type="entry name" value="vWA-like"/>
    <property type="match status" value="1"/>
</dbReference>